<dbReference type="AlphaFoldDB" id="A0AAD2HKB0"/>
<gene>
    <name evidence="1" type="ORF">MYCIT1_LOCUS25704</name>
</gene>
<protein>
    <submittedName>
        <fullName evidence="1">Uncharacterized protein</fullName>
    </submittedName>
</protein>
<evidence type="ECO:0000313" key="1">
    <source>
        <dbReference type="EMBL" id="CAK5276975.1"/>
    </source>
</evidence>
<accession>A0AAD2HKB0</accession>
<reference evidence="1" key="1">
    <citation type="submission" date="2023-11" db="EMBL/GenBank/DDBJ databases">
        <authorList>
            <person name="De Vega J J."/>
            <person name="De Vega J J."/>
        </authorList>
    </citation>
    <scope>NUCLEOTIDE SEQUENCE</scope>
</reference>
<comment type="caution">
    <text evidence="1">The sequence shown here is derived from an EMBL/GenBank/DDBJ whole genome shotgun (WGS) entry which is preliminary data.</text>
</comment>
<keyword evidence="2" id="KW-1185">Reference proteome</keyword>
<dbReference type="EMBL" id="CAVNYO010000417">
    <property type="protein sequence ID" value="CAK5276975.1"/>
    <property type="molecule type" value="Genomic_DNA"/>
</dbReference>
<dbReference type="Proteomes" id="UP001295794">
    <property type="component" value="Unassembled WGS sequence"/>
</dbReference>
<organism evidence="1 2">
    <name type="scientific">Mycena citricolor</name>
    <dbReference type="NCBI Taxonomy" id="2018698"/>
    <lineage>
        <taxon>Eukaryota</taxon>
        <taxon>Fungi</taxon>
        <taxon>Dikarya</taxon>
        <taxon>Basidiomycota</taxon>
        <taxon>Agaricomycotina</taxon>
        <taxon>Agaricomycetes</taxon>
        <taxon>Agaricomycetidae</taxon>
        <taxon>Agaricales</taxon>
        <taxon>Marasmiineae</taxon>
        <taxon>Mycenaceae</taxon>
        <taxon>Mycena</taxon>
    </lineage>
</organism>
<sequence>PLSVPEREKLRNFGPQADFRGLDLQCNAFDIRSQKTYSRSFILHIARIRASVAFECYRISHMCVPCPLRLQFFRFLC</sequence>
<proteinExistence type="predicted"/>
<evidence type="ECO:0000313" key="2">
    <source>
        <dbReference type="Proteomes" id="UP001295794"/>
    </source>
</evidence>
<feature type="non-terminal residue" evidence="1">
    <location>
        <position position="1"/>
    </location>
</feature>
<name>A0AAD2HKB0_9AGAR</name>